<proteinExistence type="inferred from homology"/>
<gene>
    <name evidence="3" type="ORF">SAMN05421783_13122</name>
</gene>
<evidence type="ECO:0000313" key="3">
    <source>
        <dbReference type="EMBL" id="SDX50148.1"/>
    </source>
</evidence>
<evidence type="ECO:0000313" key="4">
    <source>
        <dbReference type="Proteomes" id="UP000198816"/>
    </source>
</evidence>
<dbReference type="RefSeq" id="WP_093037371.1">
    <property type="nucleotide sequence ID" value="NZ_FNNZ01000031.1"/>
</dbReference>
<evidence type="ECO:0000256" key="1">
    <source>
        <dbReference type="ARBA" id="ARBA00006484"/>
    </source>
</evidence>
<keyword evidence="4" id="KW-1185">Reference proteome</keyword>
<reference evidence="4" key="1">
    <citation type="submission" date="2016-10" db="EMBL/GenBank/DDBJ databases">
        <authorList>
            <person name="Varghese N."/>
            <person name="Submissions S."/>
        </authorList>
    </citation>
    <scope>NUCLEOTIDE SEQUENCE [LARGE SCALE GENOMIC DNA]</scope>
    <source>
        <strain evidence="4">DSM 217</strain>
    </source>
</reference>
<comment type="similarity">
    <text evidence="1">Belongs to the short-chain dehydrogenases/reductases (SDR) family.</text>
</comment>
<dbReference type="Proteomes" id="UP000198816">
    <property type="component" value="Unassembled WGS sequence"/>
</dbReference>
<dbReference type="EMBL" id="FNNZ01000031">
    <property type="protein sequence ID" value="SDX50148.1"/>
    <property type="molecule type" value="Genomic_DNA"/>
</dbReference>
<dbReference type="AlphaFoldDB" id="A0A1H3C8D5"/>
<sequence>MNLLVVTGASSGIGRAIATRFLLEGSVVVNLSRRPCTERGVENLACDLAQPDAIDRIAAPLGTWLADAERICLVHNASIMRRDSIDALPSDDLRSVLELNLVAANGLNQLVLPHMAAGSSIIYIGSTLAEKAVPGVASYVIAKHALAGMMRSTCQDLAGRGIHTCMICPGFTDTEQIRAMIGGDPDTLAALTGMSAFDRLIEPEEIAETVAFAAHAPVLNGALIHANLGQRER</sequence>
<dbReference type="SUPFAM" id="SSF51735">
    <property type="entry name" value="NAD(P)-binding Rossmann-fold domains"/>
    <property type="match status" value="1"/>
</dbReference>
<dbReference type="CDD" id="cd05233">
    <property type="entry name" value="SDR_c"/>
    <property type="match status" value="1"/>
</dbReference>
<dbReference type="PANTHER" id="PTHR42760:SF133">
    <property type="entry name" value="3-OXOACYL-[ACYL-CARRIER-PROTEIN] REDUCTASE"/>
    <property type="match status" value="1"/>
</dbReference>
<dbReference type="PRINTS" id="PR00081">
    <property type="entry name" value="GDHRDH"/>
</dbReference>
<dbReference type="Gene3D" id="3.40.50.720">
    <property type="entry name" value="NAD(P)-binding Rossmann-like Domain"/>
    <property type="match status" value="1"/>
</dbReference>
<name>A0A1H3C8D5_THIRO</name>
<dbReference type="InterPro" id="IPR020904">
    <property type="entry name" value="Sc_DH/Rdtase_CS"/>
</dbReference>
<keyword evidence="2" id="KW-0560">Oxidoreductase</keyword>
<protein>
    <submittedName>
        <fullName evidence="3">NAD(P)-dependent dehydrogenase, short-chain alcohol dehydrogenase family</fullName>
    </submittedName>
</protein>
<dbReference type="PANTHER" id="PTHR42760">
    <property type="entry name" value="SHORT-CHAIN DEHYDROGENASES/REDUCTASES FAMILY MEMBER"/>
    <property type="match status" value="1"/>
</dbReference>
<dbReference type="InterPro" id="IPR036291">
    <property type="entry name" value="NAD(P)-bd_dom_sf"/>
</dbReference>
<organism evidence="3 4">
    <name type="scientific">Thiocapsa roseopersicina</name>
    <dbReference type="NCBI Taxonomy" id="1058"/>
    <lineage>
        <taxon>Bacteria</taxon>
        <taxon>Pseudomonadati</taxon>
        <taxon>Pseudomonadota</taxon>
        <taxon>Gammaproteobacteria</taxon>
        <taxon>Chromatiales</taxon>
        <taxon>Chromatiaceae</taxon>
        <taxon>Thiocapsa</taxon>
    </lineage>
</organism>
<evidence type="ECO:0000256" key="2">
    <source>
        <dbReference type="ARBA" id="ARBA00023002"/>
    </source>
</evidence>
<accession>A0A1H3C8D5</accession>
<dbReference type="OrthoDB" id="9804774at2"/>
<dbReference type="InterPro" id="IPR002347">
    <property type="entry name" value="SDR_fam"/>
</dbReference>
<dbReference type="Pfam" id="PF13561">
    <property type="entry name" value="adh_short_C2"/>
    <property type="match status" value="1"/>
</dbReference>
<dbReference type="GO" id="GO:0016616">
    <property type="term" value="F:oxidoreductase activity, acting on the CH-OH group of donors, NAD or NADP as acceptor"/>
    <property type="evidence" value="ECO:0007669"/>
    <property type="project" value="TreeGrafter"/>
</dbReference>
<dbReference type="PROSITE" id="PS00061">
    <property type="entry name" value="ADH_SHORT"/>
    <property type="match status" value="1"/>
</dbReference>
<dbReference type="STRING" id="1058.SAMN05421783_13122"/>